<sequence length="308" mass="34479">MHQDKRKPVLELARASAPDLFVFLGDNIYGDSDDLAVLQAKYDKLAASPEFQGLLAAVPVIATWDDHDYGANDAGKEFPQKAATKGLFLDFWKEPAGSPRRAREGIYASYLHEEPGGTLQIILLDTRWFRDPLDANSDPAKYKHDYQPTTDKSRTMLGDAQWAWLEGELKKPADVRIIGTSTQFGHEYNGYESWTNMPHERQRMVELIRDTGAEATLFISGDVHWGELSRLETDGGYPLYDLTSSGITETWPEIEVNANRVGSPVAENNYGFVEITWGEAEHTISLGLIDVAGTTRVEHEVSTSKLRF</sequence>
<organism evidence="2 3">
    <name type="scientific">Sorangium cellulosum</name>
    <name type="common">Polyangium cellulosum</name>
    <dbReference type="NCBI Taxonomy" id="56"/>
    <lineage>
        <taxon>Bacteria</taxon>
        <taxon>Pseudomonadati</taxon>
        <taxon>Myxococcota</taxon>
        <taxon>Polyangia</taxon>
        <taxon>Polyangiales</taxon>
        <taxon>Polyangiaceae</taxon>
        <taxon>Sorangium</taxon>
    </lineage>
</organism>
<gene>
    <name evidence="2" type="ORF">BE17_39690</name>
</gene>
<evidence type="ECO:0000313" key="2">
    <source>
        <dbReference type="EMBL" id="KYF79635.1"/>
    </source>
</evidence>
<dbReference type="PANTHER" id="PTHR33987">
    <property type="entry name" value="CALCINEURIN-LIKE METALLO-PHOSPHOESTERASE SUPERFAMILY PROTEIN"/>
    <property type="match status" value="1"/>
</dbReference>
<dbReference type="InterPro" id="IPR038607">
    <property type="entry name" value="PhoD-like_sf"/>
</dbReference>
<dbReference type="PANTHER" id="PTHR33987:SF1">
    <property type="entry name" value="CALCINEURIN-LIKE METALLO-PHOSPHOESTERASE SUPERFAMILY PROTEIN"/>
    <property type="match status" value="1"/>
</dbReference>
<dbReference type="InterPro" id="IPR029052">
    <property type="entry name" value="Metallo-depent_PP-like"/>
</dbReference>
<dbReference type="InterPro" id="IPR018946">
    <property type="entry name" value="PhoD-like_MPP"/>
</dbReference>
<evidence type="ECO:0000259" key="1">
    <source>
        <dbReference type="Pfam" id="PF09423"/>
    </source>
</evidence>
<proteinExistence type="predicted"/>
<dbReference type="EMBL" id="JEMB01002625">
    <property type="protein sequence ID" value="KYF79635.1"/>
    <property type="molecule type" value="Genomic_DNA"/>
</dbReference>
<evidence type="ECO:0000313" key="3">
    <source>
        <dbReference type="Proteomes" id="UP000075635"/>
    </source>
</evidence>
<dbReference type="AlphaFoldDB" id="A0A150RH85"/>
<comment type="caution">
    <text evidence="2">The sequence shown here is derived from an EMBL/GenBank/DDBJ whole genome shotgun (WGS) entry which is preliminary data.</text>
</comment>
<reference evidence="2 3" key="1">
    <citation type="submission" date="2014-02" db="EMBL/GenBank/DDBJ databases">
        <title>The small core and large imbalanced accessory genome model reveals a collaborative survival strategy of Sorangium cellulosum strains in nature.</title>
        <authorList>
            <person name="Han K."/>
            <person name="Peng R."/>
            <person name="Blom J."/>
            <person name="Li Y.-Z."/>
        </authorList>
    </citation>
    <scope>NUCLEOTIDE SEQUENCE [LARGE SCALE GENOMIC DNA]</scope>
    <source>
        <strain evidence="2 3">So0011-07</strain>
    </source>
</reference>
<dbReference type="Gene3D" id="3.60.21.70">
    <property type="entry name" value="PhoD-like phosphatase"/>
    <property type="match status" value="1"/>
</dbReference>
<feature type="domain" description="PhoD-like phosphatase metallophosphatase" evidence="1">
    <location>
        <begin position="13"/>
        <end position="239"/>
    </location>
</feature>
<dbReference type="CDD" id="cd07389">
    <property type="entry name" value="MPP_PhoD"/>
    <property type="match status" value="1"/>
</dbReference>
<dbReference type="SUPFAM" id="SSF56300">
    <property type="entry name" value="Metallo-dependent phosphatases"/>
    <property type="match status" value="1"/>
</dbReference>
<accession>A0A150RH85</accession>
<name>A0A150RH85_SORCE</name>
<dbReference type="Pfam" id="PF09423">
    <property type="entry name" value="PhoD"/>
    <property type="match status" value="1"/>
</dbReference>
<dbReference type="Proteomes" id="UP000075635">
    <property type="component" value="Unassembled WGS sequence"/>
</dbReference>
<protein>
    <recommendedName>
        <fullName evidence="1">PhoD-like phosphatase metallophosphatase domain-containing protein</fullName>
    </recommendedName>
</protein>